<dbReference type="Gene3D" id="3.40.50.1440">
    <property type="entry name" value="Tubulin/FtsZ, GTPase domain"/>
    <property type="match status" value="1"/>
</dbReference>
<keyword evidence="2" id="KW-0812">Transmembrane</keyword>
<keyword evidence="2" id="KW-1133">Transmembrane helix</keyword>
<evidence type="ECO:0000256" key="1">
    <source>
        <dbReference type="SAM" id="MobiDB-lite"/>
    </source>
</evidence>
<accession>A0A075GRF0</accession>
<dbReference type="SUPFAM" id="SSF52490">
    <property type="entry name" value="Tubulin nucleotide-binding domain-like"/>
    <property type="match status" value="1"/>
</dbReference>
<evidence type="ECO:0000256" key="2">
    <source>
        <dbReference type="SAM" id="Phobius"/>
    </source>
</evidence>
<feature type="transmembrane region" description="Helical" evidence="2">
    <location>
        <begin position="103"/>
        <end position="122"/>
    </location>
</feature>
<reference evidence="3" key="1">
    <citation type="journal article" date="2014" name="Genome Biol. Evol.">
        <title>Pangenome evidence for extensive interdomain horizontal transfer affecting lineage core and shell genes in uncultured planktonic thaumarchaeota and euryarchaeota.</title>
        <authorList>
            <person name="Deschamps P."/>
            <person name="Zivanovic Y."/>
            <person name="Moreira D."/>
            <person name="Rodriguez-Valera F."/>
            <person name="Lopez-Garcia P."/>
        </authorList>
    </citation>
    <scope>NUCLEOTIDE SEQUENCE</scope>
</reference>
<organism evidence="3">
    <name type="scientific">uncultured marine group II/III euryarchaeote KM3_193_A06</name>
    <dbReference type="NCBI Taxonomy" id="1457966"/>
    <lineage>
        <taxon>Archaea</taxon>
        <taxon>Methanobacteriati</taxon>
        <taxon>Methanobacteriota</taxon>
        <taxon>environmental samples</taxon>
    </lineage>
</organism>
<feature type="compositionally biased region" description="Acidic residues" evidence="1">
    <location>
        <begin position="1453"/>
        <end position="1463"/>
    </location>
</feature>
<evidence type="ECO:0008006" key="4">
    <source>
        <dbReference type="Google" id="ProtNLM"/>
    </source>
</evidence>
<sequence>MIKNERKLQGLFDKASILAINLGPELEDLLTQPYSWIWGQRDVIRDTRNDKISRPAQNLVLFDRRQDGAGGKMGLGRAFASQAEGDLNTILTKKKGGRNITQIALIHSFAGGSGSGMILPILRKIKHTFPMADVWVFSAGEQLVDDAKYGPQNVVYITSDVLQSHYNALHHAPLPINNREWRDFKNQIKQQSTELDVMWKNIKPWFPADWFHPGDVKKSRNDQVTKYNRTLGESIASEKLGMNPITDVRTAWEALPQDTTQSSNFDTAIQDVDSNEDVWLMWQEWVNLVAVTGGMELETSSCPGVASFLRGQQEESDGPRYLHNYAHFRAISRTLNTLKKENWDVDAATQELASAVGDDNPVSELMQFGLGILETPNGETNIQEREDVIPHIQNFARRLRHYQEAIYRITERILINRGALNDRLIKHVIVSNSHLDAGTKFFNRKSDGDAPTYEVYNSTMVEVFINLVHGLVNEDDDETETSSTFEVMDVSDLRRRTRPITSATLLELENTSETCKHVRYVADYEKGASSDYLPLYDLFDAFFTNLSSPIYDQKAVSGEIVIPKWNQFYIDYFNDDMTGLVQVSPKMVVDLIREEYESMPWPMKADANPKLATFYESLSSELKNEMDVEGITLQHVKNMYEWIRLVPLDIIEGYFLMDGSQSAHKKFKDNTEEWQAAQTAIDQATGPLSKDNRSTIFQNFIRNSRDDIDGGLREELANFFINCGLMDPSHLAAYPSSMLYDIAPWILSKGSDLKIMDGNDPMEGMESLNNRESLLMEFGTPGPCIDITALNTAEGIVPNQGVANPLSYATGMQGLSKHLELSEYVRSKGAKSVTLIHPTAHFIETIAEINISASQVCPEFASYSVFDQLVSVSSNPQDSSVDRLRDPAPKFEHAYNSFGRFARCRPMYRREPVCVRVVRTLLLSPNKDADYCSERELDLRGIYLGEFNKQKWYESVHGVCSYPFDNDFTPTKLDELIEKRSRAFIELSIPHELDSHQTVLIECIQNVISEVIAEIDDDKQSQWNTKAFFNRMMRSIKEHKQEYYDNMIEQGHTLDRNSVGSDLDKFEKFFALLESLTFVAYRQHRFLTRQMEEGEGVSFTMQGTLDGLRSSCDDFLAVCNTSTNLAAEMVQKSIKAYYTDFANDDGGGTGKTFMQRLSHGPLASITLLSQHAAVLEVANNFKQLMDLIEKKQFDCVAETLVHPYSFLRNALWLSTFRGMWLKNGATQEYSESLDIPDNIVRAIFGAPGSIHTAKNSVIKDGDMKGLALSKYDSNNYAGLVNLRPIDELKSTERALRRRQQVHIPDMLMLNYIRIDAINEADADNSASALFNKKLNNPKYDPLSEIYPRSIWYKKFENMSIMATSIWFPSVQETASVPTGLNPIQEKAWKAKHAKKEYDIAPWEDALSEWHKYLKEESNVNMLKKQIEVDDLGSDSAPLSESESESNVEPNESSTEEVPEEDGLPDIQSILDEVESSDVPDMVDLDE</sequence>
<dbReference type="EMBL" id="KF900773">
    <property type="protein sequence ID" value="AIF06526.1"/>
    <property type="molecule type" value="Genomic_DNA"/>
</dbReference>
<feature type="compositionally biased region" description="Acidic residues" evidence="1">
    <location>
        <begin position="1471"/>
        <end position="1486"/>
    </location>
</feature>
<name>A0A075GRF0_9EURY</name>
<evidence type="ECO:0000313" key="3">
    <source>
        <dbReference type="EMBL" id="AIF06526.1"/>
    </source>
</evidence>
<keyword evidence="2" id="KW-0472">Membrane</keyword>
<feature type="region of interest" description="Disordered" evidence="1">
    <location>
        <begin position="1430"/>
        <end position="1486"/>
    </location>
</feature>
<dbReference type="InterPro" id="IPR036525">
    <property type="entry name" value="Tubulin/FtsZ_GTPase_sf"/>
</dbReference>
<proteinExistence type="predicted"/>
<protein>
    <recommendedName>
        <fullName evidence="4">Tubulin like</fullName>
    </recommendedName>
</protein>